<dbReference type="Gene3D" id="3.40.50.300">
    <property type="entry name" value="P-loop containing nucleotide triphosphate hydrolases"/>
    <property type="match status" value="2"/>
</dbReference>
<dbReference type="Pfam" id="PF00931">
    <property type="entry name" value="NB-ARC"/>
    <property type="match status" value="2"/>
</dbReference>
<dbReference type="GO" id="GO:0006952">
    <property type="term" value="P:defense response"/>
    <property type="evidence" value="ECO:0007669"/>
    <property type="project" value="UniProtKB-KW"/>
</dbReference>
<evidence type="ECO:0000259" key="11">
    <source>
        <dbReference type="Pfam" id="PF25019"/>
    </source>
</evidence>
<dbReference type="Pfam" id="PF25019">
    <property type="entry name" value="LRR_R13L1-DRL21"/>
    <property type="match status" value="1"/>
</dbReference>
<dbReference type="GO" id="GO:0043531">
    <property type="term" value="F:ADP binding"/>
    <property type="evidence" value="ECO:0007669"/>
    <property type="project" value="InterPro"/>
</dbReference>
<dbReference type="InterPro" id="IPR002182">
    <property type="entry name" value="NB-ARC"/>
</dbReference>
<dbReference type="PRINTS" id="PR00364">
    <property type="entry name" value="DISEASERSIST"/>
</dbReference>
<evidence type="ECO:0000259" key="9">
    <source>
        <dbReference type="Pfam" id="PF18052"/>
    </source>
</evidence>
<dbReference type="InterPro" id="IPR032675">
    <property type="entry name" value="LRR_dom_sf"/>
</dbReference>
<dbReference type="SUPFAM" id="SSF52540">
    <property type="entry name" value="P-loop containing nucleoside triphosphate hydrolases"/>
    <property type="match status" value="2"/>
</dbReference>
<feature type="domain" description="Disease resistance protein winged helix" evidence="10">
    <location>
        <begin position="554"/>
        <end position="623"/>
    </location>
</feature>
<dbReference type="Pfam" id="PF18052">
    <property type="entry name" value="Rx_N"/>
    <property type="match status" value="2"/>
</dbReference>
<dbReference type="GO" id="GO:0005524">
    <property type="term" value="F:ATP binding"/>
    <property type="evidence" value="ECO:0007669"/>
    <property type="project" value="UniProtKB-KW"/>
</dbReference>
<evidence type="ECO:0000313" key="13">
    <source>
        <dbReference type="Proteomes" id="UP001341281"/>
    </source>
</evidence>
<keyword evidence="4" id="KW-0547">Nucleotide-binding</keyword>
<gene>
    <name evidence="12" type="ORF">U9M48_030812</name>
</gene>
<keyword evidence="5" id="KW-0611">Plant defense</keyword>
<dbReference type="Proteomes" id="UP001341281">
    <property type="component" value="Chromosome 07"/>
</dbReference>
<evidence type="ECO:0000256" key="5">
    <source>
        <dbReference type="ARBA" id="ARBA00022821"/>
    </source>
</evidence>
<accession>A0AAQ3U1R5</accession>
<dbReference type="Gene3D" id="1.10.10.10">
    <property type="entry name" value="Winged helix-like DNA-binding domain superfamily/Winged helix DNA-binding domain"/>
    <property type="match status" value="2"/>
</dbReference>
<keyword evidence="13" id="KW-1185">Reference proteome</keyword>
<keyword evidence="6" id="KW-0067">ATP-binding</keyword>
<evidence type="ECO:0000256" key="4">
    <source>
        <dbReference type="ARBA" id="ARBA00022741"/>
    </source>
</evidence>
<feature type="region of interest" description="Disordered" evidence="7">
    <location>
        <begin position="1656"/>
        <end position="1678"/>
    </location>
</feature>
<dbReference type="PANTHER" id="PTHR36766:SF40">
    <property type="entry name" value="DISEASE RESISTANCE PROTEIN RGA3"/>
    <property type="match status" value="1"/>
</dbReference>
<feature type="compositionally biased region" description="Basic and acidic residues" evidence="7">
    <location>
        <begin position="144"/>
        <end position="156"/>
    </location>
</feature>
<dbReference type="InterPro" id="IPR041118">
    <property type="entry name" value="Rx_N"/>
</dbReference>
<feature type="compositionally biased region" description="Basic and acidic residues" evidence="7">
    <location>
        <begin position="1666"/>
        <end position="1678"/>
    </location>
</feature>
<reference evidence="12 13" key="1">
    <citation type="submission" date="2024-02" db="EMBL/GenBank/DDBJ databases">
        <title>High-quality chromosome-scale genome assembly of Pensacola bahiagrass (Paspalum notatum Flugge var. saurae).</title>
        <authorList>
            <person name="Vega J.M."/>
            <person name="Podio M."/>
            <person name="Orjuela J."/>
            <person name="Siena L.A."/>
            <person name="Pessino S.C."/>
            <person name="Combes M.C."/>
            <person name="Mariac C."/>
            <person name="Albertini E."/>
            <person name="Pupilli F."/>
            <person name="Ortiz J.P.A."/>
            <person name="Leblanc O."/>
        </authorList>
    </citation>
    <scope>NUCLEOTIDE SEQUENCE [LARGE SCALE GENOMIC DNA]</scope>
    <source>
        <strain evidence="12">R1</strain>
        <tissue evidence="12">Leaf</tissue>
    </source>
</reference>
<dbReference type="EMBL" id="CP144751">
    <property type="protein sequence ID" value="WVZ83688.1"/>
    <property type="molecule type" value="Genomic_DNA"/>
</dbReference>
<organism evidence="12 13">
    <name type="scientific">Paspalum notatum var. saurae</name>
    <dbReference type="NCBI Taxonomy" id="547442"/>
    <lineage>
        <taxon>Eukaryota</taxon>
        <taxon>Viridiplantae</taxon>
        <taxon>Streptophyta</taxon>
        <taxon>Embryophyta</taxon>
        <taxon>Tracheophyta</taxon>
        <taxon>Spermatophyta</taxon>
        <taxon>Magnoliopsida</taxon>
        <taxon>Liliopsida</taxon>
        <taxon>Poales</taxon>
        <taxon>Poaceae</taxon>
        <taxon>PACMAD clade</taxon>
        <taxon>Panicoideae</taxon>
        <taxon>Andropogonodae</taxon>
        <taxon>Paspaleae</taxon>
        <taxon>Paspalinae</taxon>
        <taxon>Paspalum</taxon>
    </lineage>
</organism>
<dbReference type="SUPFAM" id="SSF52058">
    <property type="entry name" value="L domain-like"/>
    <property type="match status" value="2"/>
</dbReference>
<feature type="domain" description="R13L1/DRL21-like LRR repeat region" evidence="11">
    <location>
        <begin position="823"/>
        <end position="948"/>
    </location>
</feature>
<feature type="domain" description="NB-ARC" evidence="8">
    <location>
        <begin position="311"/>
        <end position="468"/>
    </location>
</feature>
<comment type="similarity">
    <text evidence="1">Belongs to the disease resistance NB-LRR family.</text>
</comment>
<evidence type="ECO:0000259" key="10">
    <source>
        <dbReference type="Pfam" id="PF23559"/>
    </source>
</evidence>
<dbReference type="GO" id="GO:0051707">
    <property type="term" value="P:response to other organism"/>
    <property type="evidence" value="ECO:0007669"/>
    <property type="project" value="UniProtKB-ARBA"/>
</dbReference>
<dbReference type="Pfam" id="PF23559">
    <property type="entry name" value="WHD_DRP"/>
    <property type="match status" value="2"/>
</dbReference>
<feature type="domain" description="Disease resistance protein winged helix" evidence="10">
    <location>
        <begin position="2076"/>
        <end position="2145"/>
    </location>
</feature>
<dbReference type="Gene3D" id="1.20.5.4130">
    <property type="match status" value="2"/>
</dbReference>
<dbReference type="PANTHER" id="PTHR36766">
    <property type="entry name" value="PLANT BROAD-SPECTRUM MILDEW RESISTANCE PROTEIN RPW8"/>
    <property type="match status" value="1"/>
</dbReference>
<evidence type="ECO:0000256" key="3">
    <source>
        <dbReference type="ARBA" id="ARBA00022737"/>
    </source>
</evidence>
<evidence type="ECO:0000313" key="12">
    <source>
        <dbReference type="EMBL" id="WVZ83688.1"/>
    </source>
</evidence>
<keyword evidence="3" id="KW-0677">Repeat</keyword>
<keyword evidence="2" id="KW-0433">Leucine-rich repeat</keyword>
<feature type="domain" description="NB-ARC" evidence="8">
    <location>
        <begin position="1832"/>
        <end position="1992"/>
    </location>
</feature>
<feature type="domain" description="Disease resistance N-terminal" evidence="9">
    <location>
        <begin position="11"/>
        <end position="92"/>
    </location>
</feature>
<evidence type="ECO:0000256" key="7">
    <source>
        <dbReference type="SAM" id="MobiDB-lite"/>
    </source>
</evidence>
<protein>
    <submittedName>
        <fullName evidence="12">Uncharacterized protein</fullName>
    </submittedName>
</protein>
<evidence type="ECO:0000256" key="2">
    <source>
        <dbReference type="ARBA" id="ARBA00022614"/>
    </source>
</evidence>
<name>A0AAQ3U1R5_PASNO</name>
<evidence type="ECO:0000259" key="8">
    <source>
        <dbReference type="Pfam" id="PF00931"/>
    </source>
</evidence>
<feature type="domain" description="Disease resistance N-terminal" evidence="9">
    <location>
        <begin position="1532"/>
        <end position="1613"/>
    </location>
</feature>
<dbReference type="InterPro" id="IPR036388">
    <property type="entry name" value="WH-like_DNA-bd_sf"/>
</dbReference>
<dbReference type="InterPro" id="IPR058922">
    <property type="entry name" value="WHD_DRP"/>
</dbReference>
<feature type="region of interest" description="Disordered" evidence="7">
    <location>
        <begin position="134"/>
        <end position="156"/>
    </location>
</feature>
<dbReference type="InterPro" id="IPR056789">
    <property type="entry name" value="LRR_R13L1-DRL21"/>
</dbReference>
<dbReference type="InterPro" id="IPR027417">
    <property type="entry name" value="P-loop_NTPase"/>
</dbReference>
<evidence type="ECO:0000256" key="6">
    <source>
        <dbReference type="ARBA" id="ARBA00022840"/>
    </source>
</evidence>
<evidence type="ECO:0000256" key="1">
    <source>
        <dbReference type="ARBA" id="ARBA00008894"/>
    </source>
</evidence>
<sequence>MQVAVSAASWVVGKALAPVTDGLLEAWAASKDLGSNVRALKMELLYVKAMLENAQGREIRGPAIKEMLDKLRQLAYNAEDVLDELDYFRIQDELEGTIETTDADGRGAIRDAILNVRHTAKAVAKQLGHLCSCSRPPPTTTTADGDHGEPEQADDDKPRAICCSWPCAQQMSNTNDQPHEKPAGGCVHKLASGARHTARAAGKFFPFCCSSTPTILQGDGSGTMDPSTPAPKLEFRRVEISKRMKGIVDELKPLSTKVSTILSLGMLDSNNRNHPRTPPITTSYISQPEFFGRQEETAKIIRDITLGDYSSKDLTVLPIVGLGGMGKTTLAQHVYEQVEKYFEVNIWICVSVNFSVGRLTKEIAESIPKLQDDRESGNPAAEKLIEQRLKSKRFLLVLDDMWNCGNKDEWNKLLAPLRKNQTKGNIILVTTRSPALAQIVKSKTVDTIELNGLDDESYWDLFVACAFDDVESKNDHLLLGIGREIVKKLKGSPLAAKTVGSLLRNHLDAHHWKQVLDSKQWELQTGDHDIMPALKLSYDYLPFHLQQCFSYCTLFPKDYKFDRNKLIYWWIGLDILHHSSDQSKNLEDIGLRYLKDLEDYGFFKEERMYEKPCYIIHDLLHDLGLKLASHECLSIDRANVESVEIWPSIRHLSIIVDGVDDSDGIMATNLINGLRKRMKKLKTVNLQSLMIFGQADESLSCFLVEFIKNANSLRVLHLSTMIPHMELSALHIRYLSLENIDRNKIKDLPSMLPRFYLLSILNLHEVWHRNRNMPRDMSNLTKLRHFLTNHDEYHSQICNVGKLKFLQELKRFEVNKDSKGFEIKQLGNLAELRELCIYHLEKIQTKEEAAQAQLPDKIYLRELALHWRVDVPRHERDGEGVVLKRLQPSRNLQKLYIRGHGSLTCPTWLGSKLYVKALQSLVLTDVDWEALPWVGQMLMLNQLVLHNMPTVREFGPSQFGNITTQSFCNLKILELNDLKGLEKWDLDDVHLFSRLQGLTIVDCPELLGLPFEDHICRPLSHDQEGKTHTWFPNLQGLVIRACPKVVLLPPMPWSTTLREIWISNVGSPLLGRLEYTKYPSKATLEITGKDHWHTLDEVLVLRNLVDLQYLSLEDCPPLELKQLQMLTSLKNLRVDSRRVFVPSSECVTEAQHRVPVESLTIHSDHATVNEVSQLLSHLPNLFELKLFSCKKLRWLGVHVDREQTLNEQQQIAALEVEEKEEGLLLFPAHLSHSLQRLVIESCPELSLVASPLVKNDHHEARGVVIDGARGGSAAEGGLQPLRYLHFLAVIRCPKFLSAYESTYFSASYCYPFPSSLQDLRLTSAGRMGTLDHLSNLTSLTQLYIRDCGKEFRGEGLWTLLTKGQLAELHIYHHFPKFFVGSDLMRGFPVFQDQYEKCLGCPPKLQIIWTDDVAGVLAAPICTLLSSSLTQLTFRWNSEVERLTTEQEDGLKLLTSLQELQFHFCHKLQCLPAMLHTLPSLKRLKIYQCPAISSLPKDGLPISLQELEVAYCGNEELKQQCRNFVAVSAASWVVGKALAPVTDGLLEAWAASKDLGSNVRAITMELLYVKAMLEKAEGREIRGPTLKEMLDRLRQLAYSAEDVLDELDYFRIQDELEGTLETTTDVDGRGAIRDAILNVRHTAKAVAKQLGHLCSCSRPPPTTTTGDGDHGEPEQADDDKPRAICCAWPCAQQMSNTNDQPHEKPAGGCLHKIASGARHTACAAGKFFPFCCSSTPTILQGDGSATMDPITPAPKLEFRRVEISKGMKGIVDELKPLSTKVSTILSLSLLDSNRQSNPRTPPITTSYIFQPEFFGRREEMAKIIRDITQGDYRDKDLTVLPIVGLGGMGKTTLAQHVYEQVEKYFEVKIWICVSVNFSVGRLTKEIAESIPKLQDERESGNPPAEDLIEQRLKSKMFLLVLDDMWNCGNEDEWNKLLAPLRKNQTHGNIILVTTRSPALAQTVKSKTVDTLELNGLDDESYWDLFVAFAFDDEESKNDHLLLGIGREIVKKLKGSPLAAKTVGRLLRNHLDAHHWKRVLDSKEWELQTGDHDIMPALKLSYDYLPFHLQQCFSYCTLFPKDYKFDRNELIHWWIGLDVLHHSGGQNKSIEDIGLCYLKDLEDHGFFNGDKMSQKPCYTIHDLLHDLGLKAASHECLSIDRANVESVEIWPYIRHLSIIVDGVDDSDGVMATNFISELRK</sequence>
<dbReference type="Gene3D" id="3.80.10.10">
    <property type="entry name" value="Ribonuclease Inhibitor"/>
    <property type="match status" value="3"/>
</dbReference>
<proteinExistence type="inferred from homology"/>